<sequence>MGKSHKRTVGNSELKLNEDGMLGFFDIQNSPHQL</sequence>
<dbReference type="EMBL" id="UZAL01043476">
    <property type="protein sequence ID" value="VDP81359.1"/>
    <property type="molecule type" value="Genomic_DNA"/>
</dbReference>
<evidence type="ECO:0000313" key="2">
    <source>
        <dbReference type="Proteomes" id="UP000269396"/>
    </source>
</evidence>
<reference evidence="1 2" key="1">
    <citation type="submission" date="2018-11" db="EMBL/GenBank/DDBJ databases">
        <authorList>
            <consortium name="Pathogen Informatics"/>
        </authorList>
    </citation>
    <scope>NUCLEOTIDE SEQUENCE [LARGE SCALE GENOMIC DNA]</scope>
    <source>
        <strain>Denwood</strain>
        <strain evidence="2">Zambia</strain>
    </source>
</reference>
<proteinExistence type="predicted"/>
<evidence type="ECO:0000313" key="1">
    <source>
        <dbReference type="EMBL" id="VDP81359.1"/>
    </source>
</evidence>
<keyword evidence="2" id="KW-1185">Reference proteome</keyword>
<dbReference type="Proteomes" id="UP000269396">
    <property type="component" value="Unassembled WGS sequence"/>
</dbReference>
<protein>
    <submittedName>
        <fullName evidence="1">Uncharacterized protein</fullName>
    </submittedName>
</protein>
<organism evidence="1 2">
    <name type="scientific">Schistosoma mattheei</name>
    <dbReference type="NCBI Taxonomy" id="31246"/>
    <lineage>
        <taxon>Eukaryota</taxon>
        <taxon>Metazoa</taxon>
        <taxon>Spiralia</taxon>
        <taxon>Lophotrochozoa</taxon>
        <taxon>Platyhelminthes</taxon>
        <taxon>Trematoda</taxon>
        <taxon>Digenea</taxon>
        <taxon>Strigeidida</taxon>
        <taxon>Schistosomatoidea</taxon>
        <taxon>Schistosomatidae</taxon>
        <taxon>Schistosoma</taxon>
    </lineage>
</organism>
<dbReference type="AlphaFoldDB" id="A0A3P8KM87"/>
<name>A0A3P8KM87_9TREM</name>
<gene>
    <name evidence="1" type="ORF">SMTD_LOCUS20008</name>
</gene>
<accession>A0A3P8KM87</accession>